<dbReference type="SUPFAM" id="SSF52402">
    <property type="entry name" value="Adenine nucleotide alpha hydrolases-like"/>
    <property type="match status" value="1"/>
</dbReference>
<dbReference type="CDD" id="cd01994">
    <property type="entry name" value="AANH_PF0828-like"/>
    <property type="match status" value="1"/>
</dbReference>
<evidence type="ECO:0000313" key="3">
    <source>
        <dbReference type="Proteomes" id="UP000184526"/>
    </source>
</evidence>
<proteinExistence type="predicted"/>
<protein>
    <submittedName>
        <fullName evidence="2">MJ0570-related uncharacterized domain-containing protein</fullName>
    </submittedName>
</protein>
<gene>
    <name evidence="2" type="ORF">SAMN02745196_02965</name>
</gene>
<dbReference type="PANTHER" id="PTHR12196">
    <property type="entry name" value="DOMAIN OF UNKNOWN FUNCTION 71 DUF71 -CONTAINING PROTEIN"/>
    <property type="match status" value="1"/>
</dbReference>
<dbReference type="Pfam" id="PF01902">
    <property type="entry name" value="Diphthami_syn_2"/>
    <property type="match status" value="1"/>
</dbReference>
<keyword evidence="3" id="KW-1185">Reference proteome</keyword>
<feature type="domain" description="Diphthamide synthase" evidence="1">
    <location>
        <begin position="12"/>
        <end position="216"/>
    </location>
</feature>
<dbReference type="RefSeq" id="WP_072832772.1">
    <property type="nucleotide sequence ID" value="NZ_FQXP01000015.1"/>
</dbReference>
<accession>A0A1M5YIB0</accession>
<dbReference type="NCBIfam" id="TIGR00290">
    <property type="entry name" value="MJ0570_dom"/>
    <property type="match status" value="1"/>
</dbReference>
<name>A0A1M5YIB0_9CLOT</name>
<dbReference type="Gene3D" id="3.90.1490.10">
    <property type="entry name" value="putative n-type atp pyrophosphatase, domain 2"/>
    <property type="match status" value="1"/>
</dbReference>
<dbReference type="Proteomes" id="UP000184526">
    <property type="component" value="Unassembled WGS sequence"/>
</dbReference>
<evidence type="ECO:0000313" key="2">
    <source>
        <dbReference type="EMBL" id="SHI11672.1"/>
    </source>
</evidence>
<dbReference type="EMBL" id="FQXP01000015">
    <property type="protein sequence ID" value="SHI11672.1"/>
    <property type="molecule type" value="Genomic_DNA"/>
</dbReference>
<dbReference type="PANTHER" id="PTHR12196:SF2">
    <property type="entry name" value="DIPHTHINE--AMMONIA LIGASE"/>
    <property type="match status" value="1"/>
</dbReference>
<dbReference type="STRING" id="1121306.SAMN02745196_02965"/>
<reference evidence="2 3" key="1">
    <citation type="submission" date="2016-11" db="EMBL/GenBank/DDBJ databases">
        <authorList>
            <person name="Jaros S."/>
            <person name="Januszkiewicz K."/>
            <person name="Wedrychowicz H."/>
        </authorList>
    </citation>
    <scope>NUCLEOTIDE SEQUENCE [LARGE SCALE GENOMIC DNA]</scope>
    <source>
        <strain evidence="2 3">DSM 3089</strain>
    </source>
</reference>
<sequence>MTVDIKDKPFFCLWSGGKDCCLSLYRAIDQGGQPQLLFTLFDDQFENSYNHRLSRDIIYAQAKSLNLPIEIAEATEDDYEKTFLSSLENFKSLFIDFGVFGGTDVIAESDWNSKVCSKYDIEACYPLSDNNSKDLLTEFLDLGFEAIIIAVKDEVLDTSYLGRHLNKSLIEELELKGVDVWGKNGEYHTLVIAGPLFSKRINIIPKEIHSINGTSYLNLDINI</sequence>
<dbReference type="InterPro" id="IPR030662">
    <property type="entry name" value="DPH6/MJ0570"/>
</dbReference>
<dbReference type="GO" id="GO:0017183">
    <property type="term" value="P:protein histidyl modification to diphthamide"/>
    <property type="evidence" value="ECO:0007669"/>
    <property type="project" value="TreeGrafter"/>
</dbReference>
<dbReference type="InterPro" id="IPR014729">
    <property type="entry name" value="Rossmann-like_a/b/a_fold"/>
</dbReference>
<dbReference type="OrthoDB" id="3572539at2"/>
<dbReference type="GO" id="GO:0017178">
    <property type="term" value="F:diphthine-ammonia ligase activity"/>
    <property type="evidence" value="ECO:0007669"/>
    <property type="project" value="TreeGrafter"/>
</dbReference>
<organism evidence="2 3">
    <name type="scientific">Clostridium collagenovorans DSM 3089</name>
    <dbReference type="NCBI Taxonomy" id="1121306"/>
    <lineage>
        <taxon>Bacteria</taxon>
        <taxon>Bacillati</taxon>
        <taxon>Bacillota</taxon>
        <taxon>Clostridia</taxon>
        <taxon>Eubacteriales</taxon>
        <taxon>Clostridiaceae</taxon>
        <taxon>Clostridium</taxon>
    </lineage>
</organism>
<evidence type="ECO:0000259" key="1">
    <source>
        <dbReference type="Pfam" id="PF01902"/>
    </source>
</evidence>
<dbReference type="InterPro" id="IPR002761">
    <property type="entry name" value="Diphthami_syn_dom"/>
</dbReference>
<dbReference type="AlphaFoldDB" id="A0A1M5YIB0"/>
<dbReference type="Gene3D" id="3.40.50.620">
    <property type="entry name" value="HUPs"/>
    <property type="match status" value="1"/>
</dbReference>